<dbReference type="InterPro" id="IPR053184">
    <property type="entry name" value="FeoA-like"/>
</dbReference>
<keyword evidence="1" id="KW-0408">Iron</keyword>
<proteinExistence type="predicted"/>
<dbReference type="GO" id="GO:0046914">
    <property type="term" value="F:transition metal ion binding"/>
    <property type="evidence" value="ECO:0007669"/>
    <property type="project" value="InterPro"/>
</dbReference>
<dbReference type="InterPro" id="IPR007167">
    <property type="entry name" value="Fe-transptr_FeoA-like"/>
</dbReference>
<dbReference type="RefSeq" id="WP_132527760.1">
    <property type="nucleotide sequence ID" value="NZ_SMFV01000007.1"/>
</dbReference>
<dbReference type="AlphaFoldDB" id="A0A4R1GA84"/>
<dbReference type="SUPFAM" id="SSF50037">
    <property type="entry name" value="C-terminal domain of transcriptional repressors"/>
    <property type="match status" value="1"/>
</dbReference>
<keyword evidence="4" id="KW-1185">Reference proteome</keyword>
<sequence>MKLLEAPSGKRVRVVNIKGGLGLRNRLAAIGIYPGAEVTVVKSPPGPMIVEIAGTRLALGKGMASKIEVEEE</sequence>
<feature type="domain" description="Ferrous iron transporter FeoA-like" evidence="2">
    <location>
        <begin position="1"/>
        <end position="71"/>
    </location>
</feature>
<dbReference type="OrthoDB" id="5984at2"/>
<accession>A0A4R1GA84</accession>
<dbReference type="Pfam" id="PF04023">
    <property type="entry name" value="FeoA"/>
    <property type="match status" value="1"/>
</dbReference>
<gene>
    <name evidence="3" type="ORF">CLV27_1708</name>
</gene>
<dbReference type="SMART" id="SM00899">
    <property type="entry name" value="FeoA"/>
    <property type="match status" value="1"/>
</dbReference>
<evidence type="ECO:0000256" key="1">
    <source>
        <dbReference type="ARBA" id="ARBA00023004"/>
    </source>
</evidence>
<dbReference type="PANTHER" id="PTHR43151:SF2">
    <property type="entry name" value="FE(2+) TRANSPORT PROTEIN A-RELATED"/>
    <property type="match status" value="1"/>
</dbReference>
<organism evidence="3 4">
    <name type="scientific">Phorcysia thermohydrogeniphila</name>
    <dbReference type="NCBI Taxonomy" id="936138"/>
    <lineage>
        <taxon>Bacteria</taxon>
        <taxon>Pseudomonadati</taxon>
        <taxon>Aquificota</taxon>
        <taxon>Aquificia</taxon>
        <taxon>Desulfurobacteriales</taxon>
        <taxon>Desulfurobacteriaceae</taxon>
        <taxon>Phorcysia</taxon>
    </lineage>
</organism>
<protein>
    <submittedName>
        <fullName evidence="3">Ferrous iron transport protein A</fullName>
    </submittedName>
</protein>
<reference evidence="3 4" key="1">
    <citation type="submission" date="2019-03" db="EMBL/GenBank/DDBJ databases">
        <title>Genomic Encyclopedia of Archaeal and Bacterial Type Strains, Phase II (KMG-II): from individual species to whole genera.</title>
        <authorList>
            <person name="Goeker M."/>
        </authorList>
    </citation>
    <scope>NUCLEOTIDE SEQUENCE [LARGE SCALE GENOMIC DNA]</scope>
    <source>
        <strain evidence="3 4">DSM 24425</strain>
    </source>
</reference>
<dbReference type="InterPro" id="IPR038157">
    <property type="entry name" value="FeoA_core_dom"/>
</dbReference>
<dbReference type="InterPro" id="IPR008988">
    <property type="entry name" value="Transcriptional_repressor_C"/>
</dbReference>
<evidence type="ECO:0000313" key="4">
    <source>
        <dbReference type="Proteomes" id="UP000295777"/>
    </source>
</evidence>
<dbReference type="Gene3D" id="2.30.30.90">
    <property type="match status" value="1"/>
</dbReference>
<name>A0A4R1GA84_9BACT</name>
<dbReference type="EMBL" id="SMFV01000007">
    <property type="protein sequence ID" value="TCK02529.1"/>
    <property type="molecule type" value="Genomic_DNA"/>
</dbReference>
<evidence type="ECO:0000313" key="3">
    <source>
        <dbReference type="EMBL" id="TCK02529.1"/>
    </source>
</evidence>
<dbReference type="PANTHER" id="PTHR43151">
    <property type="entry name" value="FEOA FAMILY PROTEIN"/>
    <property type="match status" value="1"/>
</dbReference>
<dbReference type="Proteomes" id="UP000295777">
    <property type="component" value="Unassembled WGS sequence"/>
</dbReference>
<evidence type="ECO:0000259" key="2">
    <source>
        <dbReference type="SMART" id="SM00899"/>
    </source>
</evidence>
<comment type="caution">
    <text evidence="3">The sequence shown here is derived from an EMBL/GenBank/DDBJ whole genome shotgun (WGS) entry which is preliminary data.</text>
</comment>